<organism evidence="1 2">
    <name type="scientific">Aquamicrobium defluvii</name>
    <dbReference type="NCBI Taxonomy" id="69279"/>
    <lineage>
        <taxon>Bacteria</taxon>
        <taxon>Pseudomonadati</taxon>
        <taxon>Pseudomonadota</taxon>
        <taxon>Alphaproteobacteria</taxon>
        <taxon>Hyphomicrobiales</taxon>
        <taxon>Phyllobacteriaceae</taxon>
        <taxon>Aquamicrobium</taxon>
    </lineage>
</organism>
<dbReference type="SUPFAM" id="SSF46955">
    <property type="entry name" value="Putative DNA-binding domain"/>
    <property type="match status" value="1"/>
</dbReference>
<evidence type="ECO:0000313" key="1">
    <source>
        <dbReference type="EMBL" id="EXL03456.1"/>
    </source>
</evidence>
<dbReference type="STRING" id="69279.BG36_12600"/>
<evidence type="ECO:0000313" key="2">
    <source>
        <dbReference type="Proteomes" id="UP000019849"/>
    </source>
</evidence>
<dbReference type="Gene3D" id="1.10.238.160">
    <property type="match status" value="1"/>
</dbReference>
<dbReference type="Pfam" id="PF05930">
    <property type="entry name" value="Phage_AlpA"/>
    <property type="match status" value="1"/>
</dbReference>
<dbReference type="RefSeq" id="WP_035029849.1">
    <property type="nucleotide sequence ID" value="NZ_KK073897.1"/>
</dbReference>
<gene>
    <name evidence="1" type="ORF">BG36_12600</name>
</gene>
<proteinExistence type="predicted"/>
<dbReference type="AlphaFoldDB" id="A0A011UBK6"/>
<dbReference type="OrthoDB" id="1525365at2"/>
<dbReference type="EMBL" id="JENY01000025">
    <property type="protein sequence ID" value="EXL03456.1"/>
    <property type="molecule type" value="Genomic_DNA"/>
</dbReference>
<accession>A0A011UBK6</accession>
<dbReference type="InterPro" id="IPR009061">
    <property type="entry name" value="DNA-bd_dom_put_sf"/>
</dbReference>
<comment type="caution">
    <text evidence="1">The sequence shown here is derived from an EMBL/GenBank/DDBJ whole genome shotgun (WGS) entry which is preliminary data.</text>
</comment>
<protein>
    <submittedName>
        <fullName evidence="1">Regulatory protein</fullName>
    </submittedName>
</protein>
<dbReference type="HOGENOM" id="CLU_140176_2_1_5"/>
<dbReference type="Proteomes" id="UP000019849">
    <property type="component" value="Unassembled WGS sequence"/>
</dbReference>
<sequence>MKFNNTKTLINKKKLLAMVPLAERTIYNMEQRGDFPRRIALTSRNVAWVLAEVEDWIEARRASGAQAFRPGSRA</sequence>
<reference evidence="1 2" key="1">
    <citation type="submission" date="2014-02" db="EMBL/GenBank/DDBJ databases">
        <title>Aquamicrobium defluvii Genome sequencing.</title>
        <authorList>
            <person name="Wang X."/>
        </authorList>
    </citation>
    <scope>NUCLEOTIDE SEQUENCE [LARGE SCALE GENOMIC DNA]</scope>
    <source>
        <strain evidence="1 2">W13Z1</strain>
    </source>
</reference>
<dbReference type="eggNOG" id="COG3311">
    <property type="taxonomic scope" value="Bacteria"/>
</dbReference>
<name>A0A011UBK6_9HYPH</name>
<dbReference type="InterPro" id="IPR010260">
    <property type="entry name" value="AlpA"/>
</dbReference>